<reference evidence="2" key="2">
    <citation type="submission" date="2018-05" db="EMBL/GenBank/DDBJ databases">
        <title>OmerRS3 (Oryza meridionalis Reference Sequence Version 3).</title>
        <authorList>
            <person name="Zhang J."/>
            <person name="Kudrna D."/>
            <person name="Lee S."/>
            <person name="Talag J."/>
            <person name="Welchert J."/>
            <person name="Wing R.A."/>
        </authorList>
    </citation>
    <scope>NUCLEOTIDE SEQUENCE [LARGE SCALE GENOMIC DNA]</scope>
    <source>
        <strain evidence="2">cv. OR44</strain>
    </source>
</reference>
<accession>A0A0E0EHF6</accession>
<evidence type="ECO:0008006" key="4">
    <source>
        <dbReference type="Google" id="ProtNLM"/>
    </source>
</evidence>
<keyword evidence="1" id="KW-1133">Transmembrane helix</keyword>
<dbReference type="Proteomes" id="UP000008021">
    <property type="component" value="Chromosome 8"/>
</dbReference>
<keyword evidence="1" id="KW-0812">Transmembrane</keyword>
<name>A0A0E0EHF6_9ORYZ</name>
<dbReference type="EnsemblPlants" id="OMERI08G01930.1">
    <property type="protein sequence ID" value="OMERI08G01930.1"/>
    <property type="gene ID" value="OMERI08G01930"/>
</dbReference>
<dbReference type="HOGENOM" id="CLU_041854_0_0_1"/>
<evidence type="ECO:0000313" key="2">
    <source>
        <dbReference type="EnsemblPlants" id="OMERI08G01930.1"/>
    </source>
</evidence>
<keyword evidence="3" id="KW-1185">Reference proteome</keyword>
<sequence>MGKPVELAANEPPETWRIGYPLNDRWGQVFTSSTATPLLVLSSSRLRRLAVVVVVVVAFCFAIAVCLPLPRGACRFAIATGDRALSCDTLLKQLALRATFLKPMDLPYDIIRHNIMPLLPAADLIRSQLIAPPWRKAFVDAMQPPSKMANFQPRFGGKVSTHFLLPTDKVQKIASKRMFLPSFPRIDRQLEGHHPVVVSESFGLYCVITLSPEQMWVTNPVRQAFQLVDLPAPIRASQNVGIAVLPEEKSESMFYRLVLPIAEDDAGEGTTSVSFLSWTSNKRHWMRVGNAVVINTWAPLNALQINESLYFQLSQLDIVRVDHLDRDDVQITHVAPPDDIGPQDTFALRWKGDDWDKVATFPLLAFIEKNMGVWGAISQTLRFREKDSPESVLSRISERVLLMGCCDGYALLKLSGKRWAFLKLVETDLVEAEQLEVENGQYYSWSCNLGPSLQGSVTGSSLLPNRLLFDCCSSLHLLVFLLSCVTVDVLNYGCSLRFCLARLT</sequence>
<dbReference type="Gramene" id="OMERI08G01930.1">
    <property type="protein sequence ID" value="OMERI08G01930.1"/>
    <property type="gene ID" value="OMERI08G01930"/>
</dbReference>
<evidence type="ECO:0000313" key="3">
    <source>
        <dbReference type="Proteomes" id="UP000008021"/>
    </source>
</evidence>
<evidence type="ECO:0000256" key="1">
    <source>
        <dbReference type="SAM" id="Phobius"/>
    </source>
</evidence>
<organism evidence="2">
    <name type="scientific">Oryza meridionalis</name>
    <dbReference type="NCBI Taxonomy" id="40149"/>
    <lineage>
        <taxon>Eukaryota</taxon>
        <taxon>Viridiplantae</taxon>
        <taxon>Streptophyta</taxon>
        <taxon>Embryophyta</taxon>
        <taxon>Tracheophyta</taxon>
        <taxon>Spermatophyta</taxon>
        <taxon>Magnoliopsida</taxon>
        <taxon>Liliopsida</taxon>
        <taxon>Poales</taxon>
        <taxon>Poaceae</taxon>
        <taxon>BOP clade</taxon>
        <taxon>Oryzoideae</taxon>
        <taxon>Oryzeae</taxon>
        <taxon>Oryzinae</taxon>
        <taxon>Oryza</taxon>
    </lineage>
</organism>
<keyword evidence="1" id="KW-0472">Membrane</keyword>
<protein>
    <recommendedName>
        <fullName evidence="4">Transmembrane protein</fullName>
    </recommendedName>
</protein>
<reference evidence="2" key="1">
    <citation type="submission" date="2015-04" db="UniProtKB">
        <authorList>
            <consortium name="EnsemblPlants"/>
        </authorList>
    </citation>
    <scope>IDENTIFICATION</scope>
</reference>
<feature type="transmembrane region" description="Helical" evidence="1">
    <location>
        <begin position="49"/>
        <end position="70"/>
    </location>
</feature>
<proteinExistence type="predicted"/>
<dbReference type="AlphaFoldDB" id="A0A0E0EHF6"/>